<evidence type="ECO:0000313" key="3">
    <source>
        <dbReference type="Proteomes" id="UP000029121"/>
    </source>
</evidence>
<proteinExistence type="predicted"/>
<dbReference type="PANTHER" id="PTHR31111:SF132">
    <property type="entry name" value="F-BOX ASSOCIATED UBIQUITINATION EFFECTOR FAMILY PROTEIN-RELATED"/>
    <property type="match status" value="1"/>
</dbReference>
<protein>
    <recommendedName>
        <fullName evidence="1">F-box associated beta-propeller type 3 domain-containing protein</fullName>
    </recommendedName>
</protein>
<feature type="domain" description="F-box associated beta-propeller type 3" evidence="1">
    <location>
        <begin position="64"/>
        <end position="148"/>
    </location>
</feature>
<dbReference type="STRING" id="81985.R0F8J0"/>
<gene>
    <name evidence="2" type="ORF">CARUB_v10006755mg</name>
</gene>
<name>R0F8J0_9BRAS</name>
<keyword evidence="3" id="KW-1185">Reference proteome</keyword>
<dbReference type="InterPro" id="IPR013187">
    <property type="entry name" value="F-box-assoc_dom_typ3"/>
</dbReference>
<dbReference type="Pfam" id="PF08268">
    <property type="entry name" value="FBA_3"/>
    <property type="match status" value="1"/>
</dbReference>
<organism evidence="2 3">
    <name type="scientific">Capsella rubella</name>
    <dbReference type="NCBI Taxonomy" id="81985"/>
    <lineage>
        <taxon>Eukaryota</taxon>
        <taxon>Viridiplantae</taxon>
        <taxon>Streptophyta</taxon>
        <taxon>Embryophyta</taxon>
        <taxon>Tracheophyta</taxon>
        <taxon>Spermatophyta</taxon>
        <taxon>Magnoliopsida</taxon>
        <taxon>eudicotyledons</taxon>
        <taxon>Gunneridae</taxon>
        <taxon>Pentapetalae</taxon>
        <taxon>rosids</taxon>
        <taxon>malvids</taxon>
        <taxon>Brassicales</taxon>
        <taxon>Brassicaceae</taxon>
        <taxon>Camelineae</taxon>
        <taxon>Capsella</taxon>
    </lineage>
</organism>
<dbReference type="AlphaFoldDB" id="R0F8J0"/>
<dbReference type="NCBIfam" id="TIGR01640">
    <property type="entry name" value="F_box_assoc_1"/>
    <property type="match status" value="1"/>
</dbReference>
<dbReference type="PANTHER" id="PTHR31111">
    <property type="entry name" value="BNAA05G37150D PROTEIN-RELATED"/>
    <property type="match status" value="1"/>
</dbReference>
<evidence type="ECO:0000313" key="2">
    <source>
        <dbReference type="EMBL" id="EOA18262.1"/>
    </source>
</evidence>
<evidence type="ECO:0000259" key="1">
    <source>
        <dbReference type="Pfam" id="PF08268"/>
    </source>
</evidence>
<sequence>MKCDDLLVEIFLCLPVKPLAIFLCPRVGVMFASPDLFTLSHWHFFTPSHPSLVINETYCVDNTPTRLIICNPALGKGVVLPRSGSYKPYKTWYMGYDPISFQYKVLFLSKECLNCSWKVIEVGNIHSPVTKGICIEGVVYYGAHTEHGHR</sequence>
<accession>R0F8J0</accession>
<dbReference type="InterPro" id="IPR017451">
    <property type="entry name" value="F-box-assoc_interact_dom"/>
</dbReference>
<dbReference type="EMBL" id="KB870811">
    <property type="protein sequence ID" value="EOA18262.1"/>
    <property type="molecule type" value="Genomic_DNA"/>
</dbReference>
<reference evidence="3" key="1">
    <citation type="journal article" date="2013" name="Nat. Genet.">
        <title>The Capsella rubella genome and the genomic consequences of rapid mating system evolution.</title>
        <authorList>
            <person name="Slotte T."/>
            <person name="Hazzouri K.M."/>
            <person name="Agren J.A."/>
            <person name="Koenig D."/>
            <person name="Maumus F."/>
            <person name="Guo Y.L."/>
            <person name="Steige K."/>
            <person name="Platts A.E."/>
            <person name="Escobar J.S."/>
            <person name="Newman L.K."/>
            <person name="Wang W."/>
            <person name="Mandakova T."/>
            <person name="Vello E."/>
            <person name="Smith L.M."/>
            <person name="Henz S.R."/>
            <person name="Steffen J."/>
            <person name="Takuno S."/>
            <person name="Brandvain Y."/>
            <person name="Coop G."/>
            <person name="Andolfatto P."/>
            <person name="Hu T.T."/>
            <person name="Blanchette M."/>
            <person name="Clark R.M."/>
            <person name="Quesneville H."/>
            <person name="Nordborg M."/>
            <person name="Gaut B.S."/>
            <person name="Lysak M.A."/>
            <person name="Jenkins J."/>
            <person name="Grimwood J."/>
            <person name="Chapman J."/>
            <person name="Prochnik S."/>
            <person name="Shu S."/>
            <person name="Rokhsar D."/>
            <person name="Schmutz J."/>
            <person name="Weigel D."/>
            <person name="Wright S.I."/>
        </authorList>
    </citation>
    <scope>NUCLEOTIDE SEQUENCE [LARGE SCALE GENOMIC DNA]</scope>
    <source>
        <strain evidence="3">cv. Monte Gargano</strain>
    </source>
</reference>
<dbReference type="Proteomes" id="UP000029121">
    <property type="component" value="Unassembled WGS sequence"/>
</dbReference>